<dbReference type="GO" id="GO:0000956">
    <property type="term" value="P:nuclear-transcribed mRNA catabolic process"/>
    <property type="evidence" value="ECO:0007669"/>
    <property type="project" value="TreeGrafter"/>
</dbReference>
<sequence>MSRVDEKNASFVKLSRVEKFIQKVGTYEEKIFQKRSEIREKRMRRLIIEFEDAAFFCDNNSVPTDSEILQNTKDLKEQLNKYIRQKSNLFNSAGFSEITNKIKLGTRGWKERYYKVNFSVDSMADIESKRKEVVFLQDMLFYHPGAGVCGYGSLALGLSGGHLVAVVVPNSGP</sequence>
<feature type="domain" description="Xrn1 helical" evidence="1">
    <location>
        <begin position="9"/>
        <end position="134"/>
    </location>
</feature>
<evidence type="ECO:0000313" key="2">
    <source>
        <dbReference type="EMBL" id="KAF7844138.1"/>
    </source>
</evidence>
<dbReference type="GO" id="GO:0004534">
    <property type="term" value="F:5'-3' RNA exonuclease activity"/>
    <property type="evidence" value="ECO:0007669"/>
    <property type="project" value="TreeGrafter"/>
</dbReference>
<name>A0A834XIZ0_9FABA</name>
<reference evidence="2" key="1">
    <citation type="submission" date="2020-09" db="EMBL/GenBank/DDBJ databases">
        <title>Genome-Enabled Discovery of Anthraquinone Biosynthesis in Senna tora.</title>
        <authorList>
            <person name="Kang S.-H."/>
            <person name="Pandey R.P."/>
            <person name="Lee C.-M."/>
            <person name="Sim J.-S."/>
            <person name="Jeong J.-T."/>
            <person name="Choi B.-S."/>
            <person name="Jung M."/>
            <person name="Ginzburg D."/>
            <person name="Zhao K."/>
            <person name="Won S.Y."/>
            <person name="Oh T.-J."/>
            <person name="Yu Y."/>
            <person name="Kim N.-H."/>
            <person name="Lee O.R."/>
            <person name="Lee T.-H."/>
            <person name="Bashyal P."/>
            <person name="Kim T.-S."/>
            <person name="Lee W.-H."/>
            <person name="Kawkins C."/>
            <person name="Kim C.-K."/>
            <person name="Kim J.S."/>
            <person name="Ahn B.O."/>
            <person name="Rhee S.Y."/>
            <person name="Sohng J.K."/>
        </authorList>
    </citation>
    <scope>NUCLEOTIDE SEQUENCE</scope>
    <source>
        <tissue evidence="2">Leaf</tissue>
    </source>
</reference>
<protein>
    <submittedName>
        <fullName evidence="2">5'-3' exoribonuclease 3-like</fullName>
    </submittedName>
</protein>
<accession>A0A834XIZ0</accession>
<comment type="caution">
    <text evidence="2">The sequence shown here is derived from an EMBL/GenBank/DDBJ whole genome shotgun (WGS) entry which is preliminary data.</text>
</comment>
<keyword evidence="3" id="KW-1185">Reference proteome</keyword>
<evidence type="ECO:0000313" key="3">
    <source>
        <dbReference type="Proteomes" id="UP000634136"/>
    </source>
</evidence>
<proteinExistence type="predicted"/>
<dbReference type="GO" id="GO:0003723">
    <property type="term" value="F:RNA binding"/>
    <property type="evidence" value="ECO:0007669"/>
    <property type="project" value="TreeGrafter"/>
</dbReference>
<evidence type="ECO:0000259" key="1">
    <source>
        <dbReference type="Pfam" id="PF17846"/>
    </source>
</evidence>
<dbReference type="Proteomes" id="UP000634136">
    <property type="component" value="Unassembled WGS sequence"/>
</dbReference>
<dbReference type="InterPro" id="IPR041412">
    <property type="entry name" value="Xrn1_helical"/>
</dbReference>
<dbReference type="InterPro" id="IPR027073">
    <property type="entry name" value="5_3_exoribonuclease"/>
</dbReference>
<dbReference type="Pfam" id="PF17846">
    <property type="entry name" value="XRN_M"/>
    <property type="match status" value="1"/>
</dbReference>
<dbReference type="AlphaFoldDB" id="A0A834XIZ0"/>
<dbReference type="EMBL" id="JAAIUW010000001">
    <property type="protein sequence ID" value="KAF7844138.1"/>
    <property type="molecule type" value="Genomic_DNA"/>
</dbReference>
<dbReference type="OrthoDB" id="372487at2759"/>
<dbReference type="PANTHER" id="PTHR12341">
    <property type="entry name" value="5'-&gt;3' EXORIBONUCLEASE"/>
    <property type="match status" value="1"/>
</dbReference>
<organism evidence="2 3">
    <name type="scientific">Senna tora</name>
    <dbReference type="NCBI Taxonomy" id="362788"/>
    <lineage>
        <taxon>Eukaryota</taxon>
        <taxon>Viridiplantae</taxon>
        <taxon>Streptophyta</taxon>
        <taxon>Embryophyta</taxon>
        <taxon>Tracheophyta</taxon>
        <taxon>Spermatophyta</taxon>
        <taxon>Magnoliopsida</taxon>
        <taxon>eudicotyledons</taxon>
        <taxon>Gunneridae</taxon>
        <taxon>Pentapetalae</taxon>
        <taxon>rosids</taxon>
        <taxon>fabids</taxon>
        <taxon>Fabales</taxon>
        <taxon>Fabaceae</taxon>
        <taxon>Caesalpinioideae</taxon>
        <taxon>Cassia clade</taxon>
        <taxon>Senna</taxon>
    </lineage>
</organism>
<dbReference type="GO" id="GO:0005634">
    <property type="term" value="C:nucleus"/>
    <property type="evidence" value="ECO:0007669"/>
    <property type="project" value="TreeGrafter"/>
</dbReference>
<gene>
    <name evidence="2" type="ORF">G2W53_001043</name>
</gene>
<dbReference type="PANTHER" id="PTHR12341:SF62">
    <property type="entry name" value="5'-3' EXORIBONUCLEASE 3-LIKE"/>
    <property type="match status" value="1"/>
</dbReference>